<accession>A0A2P1PPK2</accession>
<evidence type="ECO:0000313" key="3">
    <source>
        <dbReference type="Proteomes" id="UP000241074"/>
    </source>
</evidence>
<gene>
    <name evidence="2" type="ORF">C7S18_05840</name>
</gene>
<dbReference type="KEGG" id="xba:C7S18_05840"/>
<protein>
    <submittedName>
        <fullName evidence="2">Uncharacterized protein</fullName>
    </submittedName>
</protein>
<feature type="transmembrane region" description="Helical" evidence="1">
    <location>
        <begin position="20"/>
        <end position="50"/>
    </location>
</feature>
<reference evidence="2 3" key="1">
    <citation type="submission" date="2018-03" db="EMBL/GenBank/DDBJ databases">
        <title>Ahniella affigens gen. nov., sp. nov., a gammaproteobacterium isolated from sandy soil near a stream.</title>
        <authorList>
            <person name="Ko Y."/>
            <person name="Kim J.-H."/>
        </authorList>
    </citation>
    <scope>NUCLEOTIDE SEQUENCE [LARGE SCALE GENOMIC DNA]</scope>
    <source>
        <strain evidence="2 3">D13</strain>
    </source>
</reference>
<dbReference type="OrthoDB" id="7352002at2"/>
<dbReference type="Proteomes" id="UP000241074">
    <property type="component" value="Chromosome"/>
</dbReference>
<keyword evidence="1" id="KW-0812">Transmembrane</keyword>
<dbReference type="EMBL" id="CP027860">
    <property type="protein sequence ID" value="AVP96748.1"/>
    <property type="molecule type" value="Genomic_DNA"/>
</dbReference>
<dbReference type="AlphaFoldDB" id="A0A2P1PPK2"/>
<evidence type="ECO:0000313" key="2">
    <source>
        <dbReference type="EMBL" id="AVP96748.1"/>
    </source>
</evidence>
<sequence length="282" mass="31717">MKYWWAAFNARPFGMPIPPNWFGLAAFGMLGAFIHPGLWLIGAGLELAYLKFLSGAARFRKTVDATSGKAETEVDPQDTRYDNMLAALNFRDRQKHQSIEAIARDILSTLEKTPLFESQGDSVEQLVWLHLRLLSARAALIRVGDNARVERDSLIQQHQKLDQRLQDESLSPELRRSLEQQQLVIGQRQQAHADAARRLEQVDAELVRVDHQMALIREQTLLASDDGSAGASLNALSASFNDTQRWLSSQRDLFDAFESGLGQKLPKRVLARRSNPQSEGET</sequence>
<keyword evidence="3" id="KW-1185">Reference proteome</keyword>
<evidence type="ECO:0000256" key="1">
    <source>
        <dbReference type="SAM" id="Phobius"/>
    </source>
</evidence>
<organism evidence="2 3">
    <name type="scientific">Ahniella affigens</name>
    <dbReference type="NCBI Taxonomy" id="2021234"/>
    <lineage>
        <taxon>Bacteria</taxon>
        <taxon>Pseudomonadati</taxon>
        <taxon>Pseudomonadota</taxon>
        <taxon>Gammaproteobacteria</taxon>
        <taxon>Lysobacterales</taxon>
        <taxon>Rhodanobacteraceae</taxon>
        <taxon>Ahniella</taxon>
    </lineage>
</organism>
<name>A0A2P1PPK2_9GAMM</name>
<keyword evidence="1" id="KW-1133">Transmembrane helix</keyword>
<dbReference type="RefSeq" id="WP_106890676.1">
    <property type="nucleotide sequence ID" value="NZ_CP027860.1"/>
</dbReference>
<proteinExistence type="predicted"/>
<reference evidence="2 3" key="2">
    <citation type="submission" date="2018-03" db="EMBL/GenBank/DDBJ databases">
        <authorList>
            <person name="Keele B.F."/>
        </authorList>
    </citation>
    <scope>NUCLEOTIDE SEQUENCE [LARGE SCALE GENOMIC DNA]</scope>
    <source>
        <strain evidence="2 3">D13</strain>
    </source>
</reference>
<keyword evidence="1" id="KW-0472">Membrane</keyword>